<dbReference type="AlphaFoldDB" id="A0A937XE23"/>
<evidence type="ECO:0000313" key="4">
    <source>
        <dbReference type="Proteomes" id="UP000748308"/>
    </source>
</evidence>
<feature type="region of interest" description="Disordered" evidence="1">
    <location>
        <begin position="64"/>
        <end position="95"/>
    </location>
</feature>
<name>A0A937XE23_UNCEI</name>
<feature type="compositionally biased region" description="Basic and acidic residues" evidence="1">
    <location>
        <begin position="86"/>
        <end position="95"/>
    </location>
</feature>
<feature type="chain" id="PRO_5037667297" description="Transferrin-binding protein-like solute binding protein" evidence="2">
    <location>
        <begin position="23"/>
        <end position="371"/>
    </location>
</feature>
<gene>
    <name evidence="3" type="ORF">FJY75_10285</name>
</gene>
<evidence type="ECO:0008006" key="5">
    <source>
        <dbReference type="Google" id="ProtNLM"/>
    </source>
</evidence>
<organism evidence="3 4">
    <name type="scientific">Eiseniibacteriota bacterium</name>
    <dbReference type="NCBI Taxonomy" id="2212470"/>
    <lineage>
        <taxon>Bacteria</taxon>
        <taxon>Candidatus Eiseniibacteriota</taxon>
    </lineage>
</organism>
<evidence type="ECO:0000256" key="2">
    <source>
        <dbReference type="SAM" id="SignalP"/>
    </source>
</evidence>
<protein>
    <recommendedName>
        <fullName evidence="5">Transferrin-binding protein-like solute binding protein</fullName>
    </recommendedName>
</protein>
<accession>A0A937XE23</accession>
<feature type="signal peptide" evidence="2">
    <location>
        <begin position="1"/>
        <end position="22"/>
    </location>
</feature>
<reference evidence="3" key="1">
    <citation type="submission" date="2019-03" db="EMBL/GenBank/DDBJ databases">
        <title>Lake Tanganyika Metagenome-Assembled Genomes (MAGs).</title>
        <authorList>
            <person name="Tran P."/>
        </authorList>
    </citation>
    <scope>NUCLEOTIDE SEQUENCE</scope>
    <source>
        <strain evidence="3">M_DeepCast_400m_m2_100</strain>
    </source>
</reference>
<comment type="caution">
    <text evidence="3">The sequence shown here is derived from an EMBL/GenBank/DDBJ whole genome shotgun (WGS) entry which is preliminary data.</text>
</comment>
<evidence type="ECO:0000313" key="3">
    <source>
        <dbReference type="EMBL" id="MBM3318223.1"/>
    </source>
</evidence>
<proteinExistence type="predicted"/>
<dbReference type="Proteomes" id="UP000748308">
    <property type="component" value="Unassembled WGS sequence"/>
</dbReference>
<dbReference type="EMBL" id="VGIY01000295">
    <property type="protein sequence ID" value="MBM3318223.1"/>
    <property type="molecule type" value="Genomic_DNA"/>
</dbReference>
<sequence>MRPSSSLAVTVACVLAALLAFPGCGSDRATGAGDVNDSASQTVNLNDPYGGFLPVSEEPAFDDAEVSSLAGREAPQEDGYAGLSEGQRERARAQERDPARLVYSLSVLWGDLQLPDWDATGDPPPERDPLTWDGSMTLSNGTIKVVSLIDFERDEDFLLPRETRESVSWVSVTSGGFDGLRVLILLPSDSTGGRAVETLTFVAGDFVKTFTTDALEELDELFELGDGSEVSFRAFRVNPLSTVAHGFCSGRWGWAEGDSVGTFRGHWIGGQDGALFGYMRGHYGVDAQGRQVFFGKLIHLDGGFGGFLRGHWEAAGTGQDDSRRAHGNFQGEWANARGSAVGRVRGHWSEAGRAPGVFSGAWSGRRITVGS</sequence>
<keyword evidence="2" id="KW-0732">Signal</keyword>
<evidence type="ECO:0000256" key="1">
    <source>
        <dbReference type="SAM" id="MobiDB-lite"/>
    </source>
</evidence>